<feature type="transmembrane region" description="Helical" evidence="7">
    <location>
        <begin position="21"/>
        <end position="45"/>
    </location>
</feature>
<evidence type="ECO:0000256" key="1">
    <source>
        <dbReference type="ARBA" id="ARBA00004651"/>
    </source>
</evidence>
<feature type="transmembrane region" description="Helical" evidence="7">
    <location>
        <begin position="51"/>
        <end position="73"/>
    </location>
</feature>
<feature type="transmembrane region" description="Helical" evidence="7">
    <location>
        <begin position="373"/>
        <end position="393"/>
    </location>
</feature>
<dbReference type="Proteomes" id="UP000245890">
    <property type="component" value="Unassembled WGS sequence"/>
</dbReference>
<dbReference type="GO" id="GO:0022857">
    <property type="term" value="F:transmembrane transporter activity"/>
    <property type="evidence" value="ECO:0007669"/>
    <property type="project" value="InterPro"/>
</dbReference>
<feature type="domain" description="Major facilitator superfamily (MFS) profile" evidence="8">
    <location>
        <begin position="16"/>
        <end position="397"/>
    </location>
</feature>
<evidence type="ECO:0000256" key="5">
    <source>
        <dbReference type="ARBA" id="ARBA00022989"/>
    </source>
</evidence>
<dbReference type="InterPro" id="IPR050171">
    <property type="entry name" value="MFS_Transporters"/>
</dbReference>
<dbReference type="RefSeq" id="WP_116468016.1">
    <property type="nucleotide sequence ID" value="NZ_QENQ01000001.1"/>
</dbReference>
<protein>
    <submittedName>
        <fullName evidence="9">MFS transporter</fullName>
    </submittedName>
</protein>
<dbReference type="Pfam" id="PF07690">
    <property type="entry name" value="MFS_1"/>
    <property type="match status" value="1"/>
</dbReference>
<feature type="transmembrane region" description="Helical" evidence="7">
    <location>
        <begin position="174"/>
        <end position="192"/>
    </location>
</feature>
<dbReference type="AlphaFoldDB" id="A0A2U0SB17"/>
<evidence type="ECO:0000259" key="8">
    <source>
        <dbReference type="PROSITE" id="PS50850"/>
    </source>
</evidence>
<dbReference type="InterPro" id="IPR036259">
    <property type="entry name" value="MFS_trans_sf"/>
</dbReference>
<feature type="transmembrane region" description="Helical" evidence="7">
    <location>
        <begin position="143"/>
        <end position="168"/>
    </location>
</feature>
<accession>A0A2U0SB17</accession>
<evidence type="ECO:0000256" key="3">
    <source>
        <dbReference type="ARBA" id="ARBA00022475"/>
    </source>
</evidence>
<evidence type="ECO:0000313" key="9">
    <source>
        <dbReference type="EMBL" id="PVX28568.1"/>
    </source>
</evidence>
<keyword evidence="3" id="KW-1003">Cell membrane</keyword>
<evidence type="ECO:0000256" key="6">
    <source>
        <dbReference type="ARBA" id="ARBA00023136"/>
    </source>
</evidence>
<dbReference type="InterPro" id="IPR011701">
    <property type="entry name" value="MFS"/>
</dbReference>
<dbReference type="EMBL" id="QENQ01000001">
    <property type="protein sequence ID" value="PVX28568.1"/>
    <property type="molecule type" value="Genomic_DNA"/>
</dbReference>
<feature type="transmembrane region" description="Helical" evidence="7">
    <location>
        <begin position="285"/>
        <end position="306"/>
    </location>
</feature>
<feature type="transmembrane region" description="Helical" evidence="7">
    <location>
        <begin position="213"/>
        <end position="235"/>
    </location>
</feature>
<reference evidence="9 10" key="1">
    <citation type="submission" date="2018-05" db="EMBL/GenBank/DDBJ databases">
        <title>Description of Sphingomonas pokkalii sp nov, isolated from the rhizosphere of saline tolerant pokkali rice and its draft genome analysis.</title>
        <authorList>
            <person name="Menon R."/>
            <person name="Kumari S."/>
            <person name="Rameshkumar N."/>
        </authorList>
    </citation>
    <scope>NUCLEOTIDE SEQUENCE [LARGE SCALE GENOMIC DNA]</scope>
    <source>
        <strain evidence="9 10">L3B27</strain>
    </source>
</reference>
<keyword evidence="10" id="KW-1185">Reference proteome</keyword>
<comment type="subcellular location">
    <subcellularLocation>
        <location evidence="1">Cell membrane</location>
        <topology evidence="1">Multi-pass membrane protein</topology>
    </subcellularLocation>
</comment>
<dbReference type="SUPFAM" id="SSF103473">
    <property type="entry name" value="MFS general substrate transporter"/>
    <property type="match status" value="1"/>
</dbReference>
<comment type="caution">
    <text evidence="9">The sequence shown here is derived from an EMBL/GenBank/DDBJ whole genome shotgun (WGS) entry which is preliminary data.</text>
</comment>
<evidence type="ECO:0000256" key="2">
    <source>
        <dbReference type="ARBA" id="ARBA00022448"/>
    </source>
</evidence>
<sequence length="403" mass="42453">MKAIRAFWEDLTLKPQGFTMIIAGFLPVFAIIAMFPLVAAIIGHFHDDPNAAIKVPAMVTAPGYAIALLAPFAGLLCDRFGRRRILLACTFFYGVAGTAPFFLESLDSIIATRLALGVCEAGILTIVNTLIADYWADSSRRNWLMLQGIVGPALQPGVFVLVASVAAVRWNGGFLVYLIAFPIFLSMYFFLFEPKREQVAAQEGARALEAPGPFPAGAAVLVGAVTLFASILYYVFIVNGSIAWKEVGVTDPLQVSTLTVVPALFIIVGSILFRIVSRFNNAVQIAAFLGMLGIGLAGIGLARSVTAMQLSMAFQQTGAGMAIPALIAWSQSKFGFAHRGRGMGVWTSAFFLGQAISPIIVGNVAGAAGSMQGAFLALGLVAIVAAVLGFGLGTRAPLRAATA</sequence>
<keyword evidence="4 7" id="KW-0812">Transmembrane</keyword>
<feature type="transmembrane region" description="Helical" evidence="7">
    <location>
        <begin position="342"/>
        <end position="361"/>
    </location>
</feature>
<feature type="transmembrane region" description="Helical" evidence="7">
    <location>
        <begin position="255"/>
        <end position="273"/>
    </location>
</feature>
<dbReference type="OrthoDB" id="9812221at2"/>
<evidence type="ECO:0000256" key="4">
    <source>
        <dbReference type="ARBA" id="ARBA00022692"/>
    </source>
</evidence>
<dbReference type="Gene3D" id="1.20.1250.20">
    <property type="entry name" value="MFS general substrate transporter like domains"/>
    <property type="match status" value="1"/>
</dbReference>
<organism evidence="9 10">
    <name type="scientific">Sphingomonas pokkalii</name>
    <dbReference type="NCBI Taxonomy" id="2175090"/>
    <lineage>
        <taxon>Bacteria</taxon>
        <taxon>Pseudomonadati</taxon>
        <taxon>Pseudomonadota</taxon>
        <taxon>Alphaproteobacteria</taxon>
        <taxon>Sphingomonadales</taxon>
        <taxon>Sphingomonadaceae</taxon>
        <taxon>Sphingomonas</taxon>
    </lineage>
</organism>
<keyword evidence="5 7" id="KW-1133">Transmembrane helix</keyword>
<dbReference type="CDD" id="cd17473">
    <property type="entry name" value="MFS_arabinose_efflux_permease_like"/>
    <property type="match status" value="1"/>
</dbReference>
<proteinExistence type="predicted"/>
<dbReference type="GO" id="GO:0005886">
    <property type="term" value="C:plasma membrane"/>
    <property type="evidence" value="ECO:0007669"/>
    <property type="project" value="UniProtKB-SubCell"/>
</dbReference>
<keyword evidence="6 7" id="KW-0472">Membrane</keyword>
<evidence type="ECO:0000313" key="10">
    <source>
        <dbReference type="Proteomes" id="UP000245890"/>
    </source>
</evidence>
<dbReference type="InterPro" id="IPR020846">
    <property type="entry name" value="MFS_dom"/>
</dbReference>
<feature type="transmembrane region" description="Helical" evidence="7">
    <location>
        <begin position="85"/>
        <end position="103"/>
    </location>
</feature>
<dbReference type="PROSITE" id="PS50850">
    <property type="entry name" value="MFS"/>
    <property type="match status" value="1"/>
</dbReference>
<keyword evidence="2" id="KW-0813">Transport</keyword>
<feature type="transmembrane region" description="Helical" evidence="7">
    <location>
        <begin position="312"/>
        <end position="330"/>
    </location>
</feature>
<evidence type="ECO:0000256" key="7">
    <source>
        <dbReference type="SAM" id="Phobius"/>
    </source>
</evidence>
<dbReference type="PANTHER" id="PTHR23517">
    <property type="entry name" value="RESISTANCE PROTEIN MDTM, PUTATIVE-RELATED-RELATED"/>
    <property type="match status" value="1"/>
</dbReference>
<feature type="transmembrane region" description="Helical" evidence="7">
    <location>
        <begin position="109"/>
        <end position="131"/>
    </location>
</feature>
<gene>
    <name evidence="9" type="ORF">DD559_03815</name>
</gene>
<name>A0A2U0SB17_9SPHN</name>